<dbReference type="AlphaFoldDB" id="A0A413U7J7"/>
<accession>A0A413U7J7</accession>
<evidence type="ECO:0000313" key="2">
    <source>
        <dbReference type="Proteomes" id="UP000286220"/>
    </source>
</evidence>
<comment type="caution">
    <text evidence="1">The sequence shown here is derived from an EMBL/GenBank/DDBJ whole genome shotgun (WGS) entry which is preliminary data.</text>
</comment>
<gene>
    <name evidence="1" type="ORF">DW912_02395</name>
</gene>
<protein>
    <submittedName>
        <fullName evidence="1">Uncharacterized protein</fullName>
    </submittedName>
</protein>
<name>A0A413U7J7_9FIRM</name>
<dbReference type="Proteomes" id="UP000286220">
    <property type="component" value="Unassembled WGS sequence"/>
</dbReference>
<reference evidence="1 2" key="1">
    <citation type="submission" date="2018-08" db="EMBL/GenBank/DDBJ databases">
        <title>A genome reference for cultivated species of the human gut microbiota.</title>
        <authorList>
            <person name="Zou Y."/>
            <person name="Xue W."/>
            <person name="Luo G."/>
        </authorList>
    </citation>
    <scope>NUCLEOTIDE SEQUENCE [LARGE SCALE GENOMIC DNA]</scope>
    <source>
        <strain evidence="1 2">AM42-17AT</strain>
    </source>
</reference>
<organism evidence="1 2">
    <name type="scientific">Agathobacter rectalis</name>
    <dbReference type="NCBI Taxonomy" id="39491"/>
    <lineage>
        <taxon>Bacteria</taxon>
        <taxon>Bacillati</taxon>
        <taxon>Bacillota</taxon>
        <taxon>Clostridia</taxon>
        <taxon>Lachnospirales</taxon>
        <taxon>Lachnospiraceae</taxon>
        <taxon>Agathobacter</taxon>
    </lineage>
</organism>
<dbReference type="RefSeq" id="WP_118332186.1">
    <property type="nucleotide sequence ID" value="NZ_QSFZ01000002.1"/>
</dbReference>
<dbReference type="EMBL" id="QSFZ01000002">
    <property type="protein sequence ID" value="RHA93890.1"/>
    <property type="molecule type" value="Genomic_DNA"/>
</dbReference>
<proteinExistence type="predicted"/>
<evidence type="ECO:0000313" key="1">
    <source>
        <dbReference type="EMBL" id="RHA93890.1"/>
    </source>
</evidence>
<sequence length="65" mass="7338">MACSLNKNYACRVTGMDSSQIIELNYGPLSYAYSVANDKDSSIELKNLMNALYMYSEMARKVKDN</sequence>